<comment type="caution">
    <text evidence="6">The sequence shown here is derived from an EMBL/GenBank/DDBJ whole genome shotgun (WGS) entry which is preliminary data.</text>
</comment>
<feature type="non-terminal residue" evidence="6">
    <location>
        <position position="412"/>
    </location>
</feature>
<dbReference type="Gene3D" id="3.40.50.620">
    <property type="entry name" value="HUPs"/>
    <property type="match status" value="1"/>
</dbReference>
<comment type="catalytic activity">
    <reaction evidence="1">
        <text>D-fructose 6-phosphate + L-glutamine = D-glucosamine 6-phosphate + L-glutamate</text>
        <dbReference type="Rhea" id="RHEA:13237"/>
        <dbReference type="ChEBI" id="CHEBI:29985"/>
        <dbReference type="ChEBI" id="CHEBI:58359"/>
        <dbReference type="ChEBI" id="CHEBI:58725"/>
        <dbReference type="ChEBI" id="CHEBI:61527"/>
        <dbReference type="EC" id="2.6.1.16"/>
    </reaction>
</comment>
<dbReference type="InterPro" id="IPR029055">
    <property type="entry name" value="Ntn_hydrolases_N"/>
</dbReference>
<feature type="domain" description="Glutamine amidotransferase type-2" evidence="5">
    <location>
        <begin position="2"/>
        <end position="237"/>
    </location>
</feature>
<reference evidence="6" key="2">
    <citation type="journal article" date="2021" name="Microbiome">
        <title>Successional dynamics and alternative stable states in a saline activated sludge microbial community over 9 years.</title>
        <authorList>
            <person name="Wang Y."/>
            <person name="Ye J."/>
            <person name="Ju F."/>
            <person name="Liu L."/>
            <person name="Boyd J.A."/>
            <person name="Deng Y."/>
            <person name="Parks D.H."/>
            <person name="Jiang X."/>
            <person name="Yin X."/>
            <person name="Woodcroft B.J."/>
            <person name="Tyson G.W."/>
            <person name="Hugenholtz P."/>
            <person name="Polz M.F."/>
            <person name="Zhang T."/>
        </authorList>
    </citation>
    <scope>NUCLEOTIDE SEQUENCE</scope>
    <source>
        <strain evidence="6">HKST-UBA15</strain>
    </source>
</reference>
<dbReference type="GO" id="GO:0004360">
    <property type="term" value="F:glutamine-fructose-6-phosphate transaminase (isomerizing) activity"/>
    <property type="evidence" value="ECO:0007669"/>
    <property type="project" value="UniProtKB-EC"/>
</dbReference>
<dbReference type="Proteomes" id="UP000745577">
    <property type="component" value="Unassembled WGS sequence"/>
</dbReference>
<evidence type="ECO:0000256" key="4">
    <source>
        <dbReference type="ARBA" id="ARBA00022962"/>
    </source>
</evidence>
<name>A0A955L0E6_9BACT</name>
<evidence type="ECO:0000256" key="2">
    <source>
        <dbReference type="ARBA" id="ARBA00012916"/>
    </source>
</evidence>
<organism evidence="6 7">
    <name type="scientific">Candidatus Dojkabacteria bacterium</name>
    <dbReference type="NCBI Taxonomy" id="2099670"/>
    <lineage>
        <taxon>Bacteria</taxon>
        <taxon>Candidatus Dojkabacteria</taxon>
    </lineage>
</organism>
<dbReference type="Pfam" id="PF13537">
    <property type="entry name" value="GATase_7"/>
    <property type="match status" value="1"/>
</dbReference>
<dbReference type="Gene3D" id="3.60.20.10">
    <property type="entry name" value="Glutamine Phosphoribosylpyrophosphate, subunit 1, domain 1"/>
    <property type="match status" value="1"/>
</dbReference>
<dbReference type="PROSITE" id="PS51278">
    <property type="entry name" value="GATASE_TYPE_2"/>
    <property type="match status" value="1"/>
</dbReference>
<dbReference type="CDD" id="cd00352">
    <property type="entry name" value="Gn_AT_II"/>
    <property type="match status" value="1"/>
</dbReference>
<dbReference type="InterPro" id="IPR017932">
    <property type="entry name" value="GATase_2_dom"/>
</dbReference>
<dbReference type="EC" id="2.6.1.16" evidence="2"/>
<gene>
    <name evidence="6" type="ORF">KC675_02815</name>
</gene>
<dbReference type="InterPro" id="IPR014729">
    <property type="entry name" value="Rossmann-like_a/b/a_fold"/>
</dbReference>
<evidence type="ECO:0000313" key="7">
    <source>
        <dbReference type="Proteomes" id="UP000745577"/>
    </source>
</evidence>
<evidence type="ECO:0000256" key="1">
    <source>
        <dbReference type="ARBA" id="ARBA00001031"/>
    </source>
</evidence>
<evidence type="ECO:0000259" key="5">
    <source>
        <dbReference type="PROSITE" id="PS51278"/>
    </source>
</evidence>
<proteinExistence type="predicted"/>
<sequence>MCGIFGFVTTKNSFNSERVKSITDQLLLLSESRGKDSSGVAIVREKEIIVYKEPLSAHKFIKQKKYLKLFSTEQEKHALIGHARMETNGSFSLSNNNQPVVKDGIVTIHNGIIVNDSDIWKKHTDIKRDFQVDTELYNSLLRKYIQKKESLLEALRATLSELQGSYAFATLFNDFNSLVLVTNTGSLYTITDSEKSFVAFVSEKHFAEELVSKQFPSQKEIEIKQVKADSGLIINLQNLNILSFQVSGNEKTNLTKKTAKSKTINQIGSIITEVPQPISLRKNNQNFKTIEKLINEEYTKDRDKISKLRRCTKCILPETMPFIEFDEEGVCSFCHSYEKREIKGVEELEKEIAKYRKGNGEPDCIVSFSGGRDSCYSMHYAVKELGLNPLAYSYDWGMITDLGRRNQARMTG</sequence>
<dbReference type="SUPFAM" id="SSF52402">
    <property type="entry name" value="Adenine nucleotide alpha hydrolases-like"/>
    <property type="match status" value="1"/>
</dbReference>
<keyword evidence="3" id="KW-0808">Transferase</keyword>
<reference evidence="6" key="1">
    <citation type="submission" date="2020-04" db="EMBL/GenBank/DDBJ databases">
        <authorList>
            <person name="Zhang T."/>
        </authorList>
    </citation>
    <scope>NUCLEOTIDE SEQUENCE</scope>
    <source>
        <strain evidence="6">HKST-UBA15</strain>
    </source>
</reference>
<accession>A0A955L0E6</accession>
<dbReference type="AlphaFoldDB" id="A0A955L0E6"/>
<evidence type="ECO:0000313" key="6">
    <source>
        <dbReference type="EMBL" id="MCA9380089.1"/>
    </source>
</evidence>
<evidence type="ECO:0000256" key="3">
    <source>
        <dbReference type="ARBA" id="ARBA00022679"/>
    </source>
</evidence>
<dbReference type="EMBL" id="JAGQLL010000027">
    <property type="protein sequence ID" value="MCA9380089.1"/>
    <property type="molecule type" value="Genomic_DNA"/>
</dbReference>
<protein>
    <recommendedName>
        <fullName evidence="2">glutamine--fructose-6-phosphate transaminase (isomerizing)</fullName>
        <ecNumber evidence="2">2.6.1.16</ecNumber>
    </recommendedName>
</protein>
<keyword evidence="4" id="KW-0315">Glutamine amidotransferase</keyword>
<dbReference type="PANTHER" id="PTHR10937">
    <property type="entry name" value="GLUCOSAMINE--FRUCTOSE-6-PHOSPHATE AMINOTRANSFERASE, ISOMERIZING"/>
    <property type="match status" value="1"/>
</dbReference>
<dbReference type="SUPFAM" id="SSF56235">
    <property type="entry name" value="N-terminal nucleophile aminohydrolases (Ntn hydrolases)"/>
    <property type="match status" value="1"/>
</dbReference>